<sequence length="101" mass="11659">LVKNSYADIDPTVLIDDDGQAYMYWGNPDLYYVKLNEDMISCDGEVVHEQMTHEAFGERKGNQTRPTLYEEGPWAYKRKNKYYMAFASTCCPEGMGYSMSD</sequence>
<evidence type="ECO:0000256" key="6">
    <source>
        <dbReference type="PIRSR" id="PIRSR606710-2"/>
    </source>
</evidence>
<comment type="similarity">
    <text evidence="1">Belongs to the glycosyl hydrolase 43 family.</text>
</comment>
<keyword evidence="2" id="KW-0624">Polysaccharide degradation</keyword>
<dbReference type="PANTHER" id="PTHR43772:SF2">
    <property type="entry name" value="PUTATIVE (AFU_ORTHOLOGUE AFUA_2G04480)-RELATED"/>
    <property type="match status" value="1"/>
</dbReference>
<dbReference type="AlphaFoldDB" id="A0AAW6M7Q5"/>
<dbReference type="RefSeq" id="WP_275203024.1">
    <property type="nucleotide sequence ID" value="NZ_JARFID010000579.1"/>
</dbReference>
<dbReference type="Pfam" id="PF04616">
    <property type="entry name" value="Glyco_hydro_43"/>
    <property type="match status" value="1"/>
</dbReference>
<comment type="caution">
    <text evidence="7">The sequence shown here is derived from an EMBL/GenBank/DDBJ whole genome shotgun (WGS) entry which is preliminary data.</text>
</comment>
<dbReference type="InterPro" id="IPR052176">
    <property type="entry name" value="Glycosyl_Hydrlase_43_Enz"/>
</dbReference>
<reference evidence="7" key="1">
    <citation type="submission" date="2023-03" db="EMBL/GenBank/DDBJ databases">
        <title>DFI Biobank Strains.</title>
        <authorList>
            <person name="Mostad J."/>
            <person name="Paddock L."/>
            <person name="Medina S."/>
            <person name="Waligurski E."/>
            <person name="Barat B."/>
            <person name="Smith R."/>
            <person name="Burgo V."/>
            <person name="Metcalfe C."/>
            <person name="Woodson C."/>
            <person name="Sundararajan A."/>
            <person name="Ramaswamy R."/>
            <person name="Lin H."/>
            <person name="Pamer E.G."/>
        </authorList>
    </citation>
    <scope>NUCLEOTIDE SEQUENCE</scope>
    <source>
        <strain evidence="7">DFI.9.5</strain>
    </source>
</reference>
<keyword evidence="5" id="KW-0326">Glycosidase</keyword>
<proteinExistence type="inferred from homology"/>
<keyword evidence="2" id="KW-0858">Xylan degradation</keyword>
<dbReference type="EMBL" id="JARFID010000579">
    <property type="protein sequence ID" value="MDE8698010.1"/>
    <property type="molecule type" value="Genomic_DNA"/>
</dbReference>
<feature type="site" description="Important for catalytic activity, responsible for pKa modulation of the active site Glu and correct orientation of both the proton donor and substrate" evidence="6">
    <location>
        <position position="10"/>
    </location>
</feature>
<evidence type="ECO:0000313" key="7">
    <source>
        <dbReference type="EMBL" id="MDE8698010.1"/>
    </source>
</evidence>
<gene>
    <name evidence="7" type="ORF">PZH42_28790</name>
</gene>
<evidence type="ECO:0000256" key="4">
    <source>
        <dbReference type="ARBA" id="ARBA00023277"/>
    </source>
</evidence>
<dbReference type="Proteomes" id="UP001221924">
    <property type="component" value="Unassembled WGS sequence"/>
</dbReference>
<dbReference type="InterPro" id="IPR006710">
    <property type="entry name" value="Glyco_hydro_43"/>
</dbReference>
<accession>A0AAW6M7Q5</accession>
<evidence type="ECO:0000313" key="8">
    <source>
        <dbReference type="Proteomes" id="UP001221924"/>
    </source>
</evidence>
<keyword evidence="4" id="KW-0119">Carbohydrate metabolism</keyword>
<evidence type="ECO:0000256" key="5">
    <source>
        <dbReference type="ARBA" id="ARBA00023295"/>
    </source>
</evidence>
<evidence type="ECO:0000256" key="1">
    <source>
        <dbReference type="ARBA" id="ARBA00009865"/>
    </source>
</evidence>
<evidence type="ECO:0000256" key="3">
    <source>
        <dbReference type="ARBA" id="ARBA00022801"/>
    </source>
</evidence>
<organism evidence="7 8">
    <name type="scientific">Bacteroides cellulosilyticus</name>
    <dbReference type="NCBI Taxonomy" id="246787"/>
    <lineage>
        <taxon>Bacteria</taxon>
        <taxon>Pseudomonadati</taxon>
        <taxon>Bacteroidota</taxon>
        <taxon>Bacteroidia</taxon>
        <taxon>Bacteroidales</taxon>
        <taxon>Bacteroidaceae</taxon>
        <taxon>Bacteroides</taxon>
    </lineage>
</organism>
<feature type="non-terminal residue" evidence="7">
    <location>
        <position position="101"/>
    </location>
</feature>
<name>A0AAW6M7Q5_9BACE</name>
<protein>
    <submittedName>
        <fullName evidence="7">Family 43 glycosylhydrolase</fullName>
    </submittedName>
</protein>
<dbReference type="SUPFAM" id="SSF75005">
    <property type="entry name" value="Arabinanase/levansucrase/invertase"/>
    <property type="match status" value="1"/>
</dbReference>
<dbReference type="GO" id="GO:0004553">
    <property type="term" value="F:hydrolase activity, hydrolyzing O-glycosyl compounds"/>
    <property type="evidence" value="ECO:0007669"/>
    <property type="project" value="InterPro"/>
</dbReference>
<dbReference type="InterPro" id="IPR023296">
    <property type="entry name" value="Glyco_hydro_beta-prop_sf"/>
</dbReference>
<feature type="non-terminal residue" evidence="7">
    <location>
        <position position="1"/>
    </location>
</feature>
<dbReference type="PANTHER" id="PTHR43772">
    <property type="entry name" value="ENDO-1,4-BETA-XYLANASE"/>
    <property type="match status" value="1"/>
</dbReference>
<keyword evidence="3" id="KW-0378">Hydrolase</keyword>
<dbReference type="Gene3D" id="2.115.10.20">
    <property type="entry name" value="Glycosyl hydrolase domain, family 43"/>
    <property type="match status" value="1"/>
</dbReference>
<evidence type="ECO:0000256" key="2">
    <source>
        <dbReference type="ARBA" id="ARBA00022651"/>
    </source>
</evidence>
<dbReference type="GO" id="GO:0045493">
    <property type="term" value="P:xylan catabolic process"/>
    <property type="evidence" value="ECO:0007669"/>
    <property type="project" value="UniProtKB-KW"/>
</dbReference>